<evidence type="ECO:0000313" key="2">
    <source>
        <dbReference type="EMBL" id="CAF9919153.1"/>
    </source>
</evidence>
<reference evidence="2" key="1">
    <citation type="submission" date="2021-03" db="EMBL/GenBank/DDBJ databases">
        <authorList>
            <person name="Tagirdzhanova G."/>
        </authorList>
    </citation>
    <scope>NUCLEOTIDE SEQUENCE</scope>
</reference>
<proteinExistence type="predicted"/>
<dbReference type="Proteomes" id="UP000664521">
    <property type="component" value="Unassembled WGS sequence"/>
</dbReference>
<sequence>MVPKTSASNKRVQKSKTPPQKAPRVIRQQPRRLSKPVYRGPIPRVEGPKLDEFPYRGAAIDFRTLLSDPYAEGESHVFEVQMLGQSYALKIFKFYDDEDDDVGLWPSQKEIVSLDMLHAHRDPFYNECRAYGRLKETNLDGKVAVRCHGYTTLPATIEAELEERFDIVGWDRDDYDEPMKKRAVFRAIVKDLVMDDLPLTARVAKKMKRDLWLIRKQGIYPVDIKARNYKRGLLVDFSTAMTEPHYLFEIKPDWQVRMYKNEDLFAFDSMMEDEKVKTSLRAMPNSDYLRKLRSRDYLQKRYGWPRSPQVHLSA</sequence>
<accession>A0A8H3FBS7</accession>
<dbReference type="AlphaFoldDB" id="A0A8H3FBS7"/>
<evidence type="ECO:0000313" key="3">
    <source>
        <dbReference type="Proteomes" id="UP000664521"/>
    </source>
</evidence>
<comment type="caution">
    <text evidence="2">The sequence shown here is derived from an EMBL/GenBank/DDBJ whole genome shotgun (WGS) entry which is preliminary data.</text>
</comment>
<name>A0A8H3FBS7_9LECA</name>
<keyword evidence="3" id="KW-1185">Reference proteome</keyword>
<dbReference type="Pfam" id="PF13095">
    <property type="entry name" value="FTA2"/>
    <property type="match status" value="1"/>
</dbReference>
<feature type="compositionally biased region" description="Polar residues" evidence="1">
    <location>
        <begin position="1"/>
        <end position="18"/>
    </location>
</feature>
<dbReference type="InterPro" id="IPR025213">
    <property type="entry name" value="Sim4_Fta2"/>
</dbReference>
<organism evidence="2 3">
    <name type="scientific">Heterodermia speciosa</name>
    <dbReference type="NCBI Taxonomy" id="116794"/>
    <lineage>
        <taxon>Eukaryota</taxon>
        <taxon>Fungi</taxon>
        <taxon>Dikarya</taxon>
        <taxon>Ascomycota</taxon>
        <taxon>Pezizomycotina</taxon>
        <taxon>Lecanoromycetes</taxon>
        <taxon>OSLEUM clade</taxon>
        <taxon>Lecanoromycetidae</taxon>
        <taxon>Caliciales</taxon>
        <taxon>Physciaceae</taxon>
        <taxon>Heterodermia</taxon>
    </lineage>
</organism>
<protein>
    <submittedName>
        <fullName evidence="2">Uncharacterized protein</fullName>
    </submittedName>
</protein>
<gene>
    <name evidence="2" type="ORF">HETSPECPRED_003960</name>
</gene>
<evidence type="ECO:0000256" key="1">
    <source>
        <dbReference type="SAM" id="MobiDB-lite"/>
    </source>
</evidence>
<dbReference type="OrthoDB" id="3432781at2759"/>
<feature type="region of interest" description="Disordered" evidence="1">
    <location>
        <begin position="1"/>
        <end position="41"/>
    </location>
</feature>
<dbReference type="EMBL" id="CAJPDS010000023">
    <property type="protein sequence ID" value="CAF9919153.1"/>
    <property type="molecule type" value="Genomic_DNA"/>
</dbReference>